<accession>A0ABP6LP23</accession>
<evidence type="ECO:0000256" key="2">
    <source>
        <dbReference type="SAM" id="Phobius"/>
    </source>
</evidence>
<evidence type="ECO:0000313" key="3">
    <source>
        <dbReference type="EMBL" id="GAA3048875.1"/>
    </source>
</evidence>
<dbReference type="EMBL" id="BAAAVS010000060">
    <property type="protein sequence ID" value="GAA3048875.1"/>
    <property type="molecule type" value="Genomic_DNA"/>
</dbReference>
<evidence type="ECO:0008006" key="5">
    <source>
        <dbReference type="Google" id="ProtNLM"/>
    </source>
</evidence>
<proteinExistence type="predicted"/>
<protein>
    <recommendedName>
        <fullName evidence="5">Mce-associated membrane protein</fullName>
    </recommendedName>
</protein>
<gene>
    <name evidence="3" type="ORF">GCM10010528_29990</name>
</gene>
<dbReference type="RefSeq" id="WP_344716998.1">
    <property type="nucleotide sequence ID" value="NZ_BAAAVS010000060.1"/>
</dbReference>
<sequence length="276" mass="28505">MSEMPPKKKRPRVAGQPRPGADRTGRPPSPRPPTGAVRRAPIERLDPGAQAPTGKIAKTAPTRASTTKSTAKTAGKGTALPAGDGEQGGSGKPGVTKSAPSRLRATDSATSRGPVFLAAAGIIALVVGLLGLWHPGAGNGEDKSFVDQSATSEVLGQIETAACAILGPRRGETIDKWIATSRAVLVGPARAEWEKQMPTNRDVIQQTQQTNECRVDAIGLRGLTGGGDGSTAQVLGSLVLSMNQGATAAGSIVVGIQYQVLRQDGKWKITRVDAWG</sequence>
<keyword evidence="4" id="KW-1185">Reference proteome</keyword>
<evidence type="ECO:0000313" key="4">
    <source>
        <dbReference type="Proteomes" id="UP001501035"/>
    </source>
</evidence>
<reference evidence="4" key="1">
    <citation type="journal article" date="2019" name="Int. J. Syst. Evol. Microbiol.">
        <title>The Global Catalogue of Microorganisms (GCM) 10K type strain sequencing project: providing services to taxonomists for standard genome sequencing and annotation.</title>
        <authorList>
            <consortium name="The Broad Institute Genomics Platform"/>
            <consortium name="The Broad Institute Genome Sequencing Center for Infectious Disease"/>
            <person name="Wu L."/>
            <person name="Ma J."/>
        </authorList>
    </citation>
    <scope>NUCLEOTIDE SEQUENCE [LARGE SCALE GENOMIC DNA]</scope>
    <source>
        <strain evidence="4">JCM 14234</strain>
    </source>
</reference>
<keyword evidence="2" id="KW-0812">Transmembrane</keyword>
<feature type="transmembrane region" description="Helical" evidence="2">
    <location>
        <begin position="114"/>
        <end position="133"/>
    </location>
</feature>
<feature type="compositionally biased region" description="Low complexity" evidence="1">
    <location>
        <begin position="57"/>
        <end position="82"/>
    </location>
</feature>
<keyword evidence="2" id="KW-0472">Membrane</keyword>
<organism evidence="3 4">
    <name type="scientific">Gordonia defluvii</name>
    <dbReference type="NCBI Taxonomy" id="283718"/>
    <lineage>
        <taxon>Bacteria</taxon>
        <taxon>Bacillati</taxon>
        <taxon>Actinomycetota</taxon>
        <taxon>Actinomycetes</taxon>
        <taxon>Mycobacteriales</taxon>
        <taxon>Gordoniaceae</taxon>
        <taxon>Gordonia</taxon>
    </lineage>
</organism>
<feature type="region of interest" description="Disordered" evidence="1">
    <location>
        <begin position="1"/>
        <end position="109"/>
    </location>
</feature>
<name>A0ABP6LP23_9ACTN</name>
<dbReference type="Proteomes" id="UP001501035">
    <property type="component" value="Unassembled WGS sequence"/>
</dbReference>
<comment type="caution">
    <text evidence="3">The sequence shown here is derived from an EMBL/GenBank/DDBJ whole genome shotgun (WGS) entry which is preliminary data.</text>
</comment>
<evidence type="ECO:0000256" key="1">
    <source>
        <dbReference type="SAM" id="MobiDB-lite"/>
    </source>
</evidence>
<keyword evidence="2" id="KW-1133">Transmembrane helix</keyword>